<keyword evidence="2" id="KW-0808">Transferase</keyword>
<evidence type="ECO:0000259" key="3">
    <source>
        <dbReference type="Pfam" id="PF00685"/>
    </source>
</evidence>
<feature type="domain" description="Sulfotransferase" evidence="3">
    <location>
        <begin position="63"/>
        <end position="256"/>
    </location>
</feature>
<dbReference type="Pfam" id="PF00685">
    <property type="entry name" value="Sulfotransfer_1"/>
    <property type="match status" value="1"/>
</dbReference>
<evidence type="ECO:0000313" key="4">
    <source>
        <dbReference type="EMBL" id="VDI55333.1"/>
    </source>
</evidence>
<organism evidence="4 5">
    <name type="scientific">Mytilus galloprovincialis</name>
    <name type="common">Mediterranean mussel</name>
    <dbReference type="NCBI Taxonomy" id="29158"/>
    <lineage>
        <taxon>Eukaryota</taxon>
        <taxon>Metazoa</taxon>
        <taxon>Spiralia</taxon>
        <taxon>Lophotrochozoa</taxon>
        <taxon>Mollusca</taxon>
        <taxon>Bivalvia</taxon>
        <taxon>Autobranchia</taxon>
        <taxon>Pteriomorphia</taxon>
        <taxon>Mytilida</taxon>
        <taxon>Mytiloidea</taxon>
        <taxon>Mytilidae</taxon>
        <taxon>Mytilinae</taxon>
        <taxon>Mytilus</taxon>
    </lineage>
</organism>
<dbReference type="InterPro" id="IPR000863">
    <property type="entry name" value="Sulfotransferase_dom"/>
</dbReference>
<accession>A0A8B6FVI9</accession>
<keyword evidence="5" id="KW-1185">Reference proteome</keyword>
<dbReference type="OrthoDB" id="6341251at2759"/>
<dbReference type="EMBL" id="UYJE01007484">
    <property type="protein sequence ID" value="VDI55333.1"/>
    <property type="molecule type" value="Genomic_DNA"/>
</dbReference>
<proteinExistence type="inferred from homology"/>
<comment type="caution">
    <text evidence="4">The sequence shown here is derived from an EMBL/GenBank/DDBJ whole genome shotgun (WGS) entry which is preliminary data.</text>
</comment>
<protein>
    <recommendedName>
        <fullName evidence="3">Sulfotransferase domain-containing protein</fullName>
    </recommendedName>
</protein>
<gene>
    <name evidence="4" type="ORF">MGAL_10B001581</name>
</gene>
<dbReference type="Proteomes" id="UP000596742">
    <property type="component" value="Unassembled WGS sequence"/>
</dbReference>
<evidence type="ECO:0000256" key="1">
    <source>
        <dbReference type="ARBA" id="ARBA00005771"/>
    </source>
</evidence>
<evidence type="ECO:0000256" key="2">
    <source>
        <dbReference type="ARBA" id="ARBA00022679"/>
    </source>
</evidence>
<comment type="similarity">
    <text evidence="1">Belongs to the sulfotransferase 1 family.</text>
</comment>
<name>A0A8B6FVI9_MYTGA</name>
<evidence type="ECO:0000313" key="5">
    <source>
        <dbReference type="Proteomes" id="UP000596742"/>
    </source>
</evidence>
<dbReference type="AlphaFoldDB" id="A0A8B6FVI9"/>
<dbReference type="InterPro" id="IPR027417">
    <property type="entry name" value="P-loop_NTPase"/>
</dbReference>
<dbReference type="PANTHER" id="PTHR11783">
    <property type="entry name" value="SULFOTRANSFERASE SULT"/>
    <property type="match status" value="1"/>
</dbReference>
<sequence>MDESEFPHVIFKDEVTVINDHYDNNVNAIEYDGYYLSKKAIEKDHITDPRINIPNIIKMQIRPDDVFLVAYPKSGTHWTWEVTSMLMQDGTEQKLSKGVAMLPIKTPEKIDELPSPRLINSHCYFRHLPQEILEKKNKIIFVNRNPKDVAVSYYHHCQYSVDYKGTFTQFLDFFMSERVYHCAWYKYMLDWERVFKQHPELQVLYVNYEDLHKDPMREIDRIATFLDVRKSEEVYSKVLEKCSFSELKQSYKKRNNRHYIFRKEGRGPVCLIPCMQIPYAAKFLSVMCSLSLT</sequence>
<dbReference type="GO" id="GO:0008146">
    <property type="term" value="F:sulfotransferase activity"/>
    <property type="evidence" value="ECO:0007669"/>
    <property type="project" value="InterPro"/>
</dbReference>
<dbReference type="SUPFAM" id="SSF52540">
    <property type="entry name" value="P-loop containing nucleoside triphosphate hydrolases"/>
    <property type="match status" value="1"/>
</dbReference>
<dbReference type="Gene3D" id="3.40.50.300">
    <property type="entry name" value="P-loop containing nucleotide triphosphate hydrolases"/>
    <property type="match status" value="1"/>
</dbReference>
<reference evidence="4" key="1">
    <citation type="submission" date="2018-11" db="EMBL/GenBank/DDBJ databases">
        <authorList>
            <person name="Alioto T."/>
            <person name="Alioto T."/>
        </authorList>
    </citation>
    <scope>NUCLEOTIDE SEQUENCE</scope>
</reference>